<feature type="compositionally biased region" description="Acidic residues" evidence="6">
    <location>
        <begin position="346"/>
        <end position="363"/>
    </location>
</feature>
<keyword evidence="8" id="KW-1185">Reference proteome</keyword>
<evidence type="ECO:0000256" key="2">
    <source>
        <dbReference type="ARBA" id="ARBA00010991"/>
    </source>
</evidence>
<sequence>MAGIPIFTAISTSARQLHLLLRCIAFSPRAEVQITHSGIRFSVEEARVVQGLTFLDKALFSSYQLNVDDEQDALPIFSISIVALLETLQIFGISETNSSSRNPNGGFSTSYGNAFSAPSLSLAGTCRITYQEAGAPLAITIQEGSVTTTCEMNTYEVHGEYDDDGGIPLDRERLCLKAIMRSTWLHDAIIELSGTNPSALVLNASNRSAPYFALGGEGGPFGDSTVDFLPESKNEPTPSGIRGRKQPLVTENFSIAAPSGTHGRVRQRYKFEMVKRAGRAMALASKVSLRQDQQGVLSLQFMIDLGDGAAAMGGRRGDGDGTMAAPPTPGSVAFVDFRFVPLVGGEDDTASDSDSSNEIDAGDNFEGLELC</sequence>
<dbReference type="RefSeq" id="XP_013259466.1">
    <property type="nucleotide sequence ID" value="XM_013404012.1"/>
</dbReference>
<evidence type="ECO:0000313" key="8">
    <source>
        <dbReference type="Proteomes" id="UP000027920"/>
    </source>
</evidence>
<dbReference type="GeneID" id="25281980"/>
<evidence type="ECO:0000313" key="7">
    <source>
        <dbReference type="EMBL" id="KEF56876.1"/>
    </source>
</evidence>
<dbReference type="VEuPathDB" id="FungiDB:A1O9_07066"/>
<dbReference type="OrthoDB" id="337581at2759"/>
<comment type="caution">
    <text evidence="7">The sequence shown here is derived from an EMBL/GenBank/DDBJ whole genome shotgun (WGS) entry which is preliminary data.</text>
</comment>
<dbReference type="GO" id="GO:0000077">
    <property type="term" value="P:DNA damage checkpoint signaling"/>
    <property type="evidence" value="ECO:0007669"/>
    <property type="project" value="InterPro"/>
</dbReference>
<evidence type="ECO:0000256" key="6">
    <source>
        <dbReference type="SAM" id="MobiDB-lite"/>
    </source>
</evidence>
<evidence type="ECO:0000256" key="3">
    <source>
        <dbReference type="ARBA" id="ARBA00022763"/>
    </source>
</evidence>
<organism evidence="7 8">
    <name type="scientific">Exophiala aquamarina CBS 119918</name>
    <dbReference type="NCBI Taxonomy" id="1182545"/>
    <lineage>
        <taxon>Eukaryota</taxon>
        <taxon>Fungi</taxon>
        <taxon>Dikarya</taxon>
        <taxon>Ascomycota</taxon>
        <taxon>Pezizomycotina</taxon>
        <taxon>Eurotiomycetes</taxon>
        <taxon>Chaetothyriomycetidae</taxon>
        <taxon>Chaetothyriales</taxon>
        <taxon>Herpotrichiellaceae</taxon>
        <taxon>Exophiala</taxon>
    </lineage>
</organism>
<gene>
    <name evidence="7" type="ORF">A1O9_07066</name>
</gene>
<feature type="region of interest" description="Disordered" evidence="6">
    <location>
        <begin position="346"/>
        <end position="366"/>
    </location>
</feature>
<dbReference type="Pfam" id="PF02144">
    <property type="entry name" value="Rad1"/>
    <property type="match status" value="1"/>
</dbReference>
<comment type="subcellular location">
    <subcellularLocation>
        <location evidence="1">Nucleus</location>
    </subcellularLocation>
</comment>
<dbReference type="Proteomes" id="UP000027920">
    <property type="component" value="Unassembled WGS sequence"/>
</dbReference>
<keyword evidence="5" id="KW-0539">Nucleus</keyword>
<comment type="similarity">
    <text evidence="2">Belongs to the rad1 family.</text>
</comment>
<accession>A0A072PAI4</accession>
<dbReference type="PRINTS" id="PR01245">
    <property type="entry name" value="RAD1REC1"/>
</dbReference>
<proteinExistence type="inferred from homology"/>
<dbReference type="GO" id="GO:0006281">
    <property type="term" value="P:DNA repair"/>
    <property type="evidence" value="ECO:0007669"/>
    <property type="project" value="UniProtKB-KW"/>
</dbReference>
<dbReference type="PANTHER" id="PTHR10870:SF0">
    <property type="entry name" value="CELL CYCLE CHECKPOINT PROTEIN RAD1"/>
    <property type="match status" value="1"/>
</dbReference>
<evidence type="ECO:0000256" key="4">
    <source>
        <dbReference type="ARBA" id="ARBA00023204"/>
    </source>
</evidence>
<dbReference type="HOGENOM" id="CLU_035332_0_0_1"/>
<keyword evidence="4" id="KW-0234">DNA repair</keyword>
<protein>
    <recommendedName>
        <fullName evidence="9">Cell cycle checkpoint protein</fullName>
    </recommendedName>
</protein>
<dbReference type="EMBL" id="AMGV01000005">
    <property type="protein sequence ID" value="KEF56876.1"/>
    <property type="molecule type" value="Genomic_DNA"/>
</dbReference>
<evidence type="ECO:0000256" key="5">
    <source>
        <dbReference type="ARBA" id="ARBA00023242"/>
    </source>
</evidence>
<dbReference type="PANTHER" id="PTHR10870">
    <property type="entry name" value="CELL CYCLE CHECKPOINT PROTEIN RAD1"/>
    <property type="match status" value="1"/>
</dbReference>
<name>A0A072PAI4_9EURO</name>
<dbReference type="GO" id="GO:0030896">
    <property type="term" value="C:checkpoint clamp complex"/>
    <property type="evidence" value="ECO:0007669"/>
    <property type="project" value="TreeGrafter"/>
</dbReference>
<reference evidence="7 8" key="1">
    <citation type="submission" date="2013-03" db="EMBL/GenBank/DDBJ databases">
        <title>The Genome Sequence of Exophiala aquamarina CBS 119918.</title>
        <authorList>
            <consortium name="The Broad Institute Genomics Platform"/>
            <person name="Cuomo C."/>
            <person name="de Hoog S."/>
            <person name="Gorbushina A."/>
            <person name="Walker B."/>
            <person name="Young S.K."/>
            <person name="Zeng Q."/>
            <person name="Gargeya S."/>
            <person name="Fitzgerald M."/>
            <person name="Haas B."/>
            <person name="Abouelleil A."/>
            <person name="Allen A.W."/>
            <person name="Alvarado L."/>
            <person name="Arachchi H.M."/>
            <person name="Berlin A.M."/>
            <person name="Chapman S.B."/>
            <person name="Gainer-Dewar J."/>
            <person name="Goldberg J."/>
            <person name="Griggs A."/>
            <person name="Gujja S."/>
            <person name="Hansen M."/>
            <person name="Howarth C."/>
            <person name="Imamovic A."/>
            <person name="Ireland A."/>
            <person name="Larimer J."/>
            <person name="McCowan C."/>
            <person name="Murphy C."/>
            <person name="Pearson M."/>
            <person name="Poon T.W."/>
            <person name="Priest M."/>
            <person name="Roberts A."/>
            <person name="Saif S."/>
            <person name="Shea T."/>
            <person name="Sisk P."/>
            <person name="Sykes S."/>
            <person name="Wortman J."/>
            <person name="Nusbaum C."/>
            <person name="Birren B."/>
        </authorList>
    </citation>
    <scope>NUCLEOTIDE SEQUENCE [LARGE SCALE GENOMIC DNA]</scope>
    <source>
        <strain evidence="7 8">CBS 119918</strain>
    </source>
</reference>
<evidence type="ECO:0000256" key="1">
    <source>
        <dbReference type="ARBA" id="ARBA00004123"/>
    </source>
</evidence>
<dbReference type="STRING" id="1182545.A0A072PAI4"/>
<keyword evidence="3" id="KW-0227">DNA damage</keyword>
<dbReference type="AlphaFoldDB" id="A0A072PAI4"/>
<dbReference type="Gene3D" id="3.70.10.10">
    <property type="match status" value="1"/>
</dbReference>
<evidence type="ECO:0008006" key="9">
    <source>
        <dbReference type="Google" id="ProtNLM"/>
    </source>
</evidence>
<dbReference type="InterPro" id="IPR003021">
    <property type="entry name" value="Rad1_Rec1_Rad17"/>
</dbReference>